<keyword evidence="3" id="KW-0732">Signal</keyword>
<protein>
    <recommendedName>
        <fullName evidence="6">Aromatic ring-opening dioxygenase LigA</fullName>
    </recommendedName>
</protein>
<evidence type="ECO:0000313" key="5">
    <source>
        <dbReference type="Proteomes" id="UP000176087"/>
    </source>
</evidence>
<dbReference type="Proteomes" id="UP000176087">
    <property type="component" value="Unassembled WGS sequence"/>
</dbReference>
<feature type="signal peptide" evidence="3">
    <location>
        <begin position="1"/>
        <end position="17"/>
    </location>
</feature>
<organism evidence="4 5">
    <name type="scientific">Streptomyces abyssalis</name>
    <dbReference type="NCBI Taxonomy" id="933944"/>
    <lineage>
        <taxon>Bacteria</taxon>
        <taxon>Bacillati</taxon>
        <taxon>Actinomycetota</taxon>
        <taxon>Actinomycetes</taxon>
        <taxon>Kitasatosporales</taxon>
        <taxon>Streptomycetaceae</taxon>
        <taxon>Streptomyces</taxon>
    </lineage>
</organism>
<keyword evidence="5" id="KW-1185">Reference proteome</keyword>
<evidence type="ECO:0000313" key="4">
    <source>
        <dbReference type="EMBL" id="OEU90140.1"/>
    </source>
</evidence>
<keyword evidence="2" id="KW-0472">Membrane</keyword>
<proteinExistence type="predicted"/>
<feature type="region of interest" description="Disordered" evidence="1">
    <location>
        <begin position="29"/>
        <end position="53"/>
    </location>
</feature>
<sequence length="142" mass="14766">MLAMLGMSTAVILSAVALDASSQVSSKPMDEFKNEKDLFGESRCDRDSESPPDRPFFSCLAEHEANMQEDAASWAAEIEGRQAGIQTKGNLAVVFGLAGVTFAACAVAFSRSGRTVPQATGSPAVLPAPGGEPVPARPPSQP</sequence>
<keyword evidence="2" id="KW-1133">Transmembrane helix</keyword>
<evidence type="ECO:0000256" key="3">
    <source>
        <dbReference type="SAM" id="SignalP"/>
    </source>
</evidence>
<feature type="region of interest" description="Disordered" evidence="1">
    <location>
        <begin position="113"/>
        <end position="142"/>
    </location>
</feature>
<accession>A0A1E7JPG9</accession>
<keyword evidence="2" id="KW-0812">Transmembrane</keyword>
<evidence type="ECO:0008006" key="6">
    <source>
        <dbReference type="Google" id="ProtNLM"/>
    </source>
</evidence>
<feature type="chain" id="PRO_5039091477" description="Aromatic ring-opening dioxygenase LigA" evidence="3">
    <location>
        <begin position="18"/>
        <end position="142"/>
    </location>
</feature>
<evidence type="ECO:0000256" key="1">
    <source>
        <dbReference type="SAM" id="MobiDB-lite"/>
    </source>
</evidence>
<feature type="compositionally biased region" description="Pro residues" evidence="1">
    <location>
        <begin position="130"/>
        <end position="142"/>
    </location>
</feature>
<dbReference type="AlphaFoldDB" id="A0A1E7JPG9"/>
<dbReference type="EMBL" id="LJGT01000038">
    <property type="protein sequence ID" value="OEU90140.1"/>
    <property type="molecule type" value="Genomic_DNA"/>
</dbReference>
<evidence type="ECO:0000256" key="2">
    <source>
        <dbReference type="SAM" id="Phobius"/>
    </source>
</evidence>
<comment type="caution">
    <text evidence="4">The sequence shown here is derived from an EMBL/GenBank/DDBJ whole genome shotgun (WGS) entry which is preliminary data.</text>
</comment>
<name>A0A1E7JPG9_9ACTN</name>
<reference evidence="4 5" key="1">
    <citation type="journal article" date="2016" name="Front. Microbiol.">
        <title>Comparative Genomics Analysis of Streptomyces Species Reveals Their Adaptation to the Marine Environment and Their Diversity at the Genomic Level.</title>
        <authorList>
            <person name="Tian X."/>
            <person name="Zhang Z."/>
            <person name="Yang T."/>
            <person name="Chen M."/>
            <person name="Li J."/>
            <person name="Chen F."/>
            <person name="Yang J."/>
            <person name="Li W."/>
            <person name="Zhang B."/>
            <person name="Zhang Z."/>
            <person name="Wu J."/>
            <person name="Zhang C."/>
            <person name="Long L."/>
            <person name="Xiao J."/>
        </authorList>
    </citation>
    <scope>NUCLEOTIDE SEQUENCE [LARGE SCALE GENOMIC DNA]</scope>
    <source>
        <strain evidence="4 5">SCSIO 10390</strain>
    </source>
</reference>
<feature type="transmembrane region" description="Helical" evidence="2">
    <location>
        <begin position="91"/>
        <end position="109"/>
    </location>
</feature>
<gene>
    <name evidence="4" type="ORF">AN215_11265</name>
</gene>
<feature type="compositionally biased region" description="Basic and acidic residues" evidence="1">
    <location>
        <begin position="29"/>
        <end position="52"/>
    </location>
</feature>